<dbReference type="InterPro" id="IPR039182">
    <property type="entry name" value="Pop1"/>
</dbReference>
<evidence type="ECO:0000313" key="9">
    <source>
        <dbReference type="Proteomes" id="UP000053201"/>
    </source>
</evidence>
<dbReference type="SUPFAM" id="SSF103025">
    <property type="entry name" value="Folate-binding domain"/>
    <property type="match status" value="2"/>
</dbReference>
<keyword evidence="9" id="KW-1185">Reference proteome</keyword>
<evidence type="ECO:0000259" key="7">
    <source>
        <dbReference type="Pfam" id="PF22770"/>
    </source>
</evidence>
<feature type="domain" description="Pop1 N-terminal" evidence="5">
    <location>
        <begin position="176"/>
        <end position="253"/>
    </location>
</feature>
<dbReference type="GeneID" id="27684437"/>
<dbReference type="Pfam" id="PF08170">
    <property type="entry name" value="POPLD"/>
    <property type="match status" value="1"/>
</dbReference>
<evidence type="ECO:0000256" key="4">
    <source>
        <dbReference type="SAM" id="MobiDB-lite"/>
    </source>
</evidence>
<dbReference type="Proteomes" id="UP000053201">
    <property type="component" value="Unassembled WGS sequence"/>
</dbReference>
<dbReference type="InterPro" id="IPR009723">
    <property type="entry name" value="Pop1_N"/>
</dbReference>
<protein>
    <submittedName>
        <fullName evidence="8">Uncharacterized protein</fullName>
    </submittedName>
</protein>
<reference evidence="8 9" key="1">
    <citation type="submission" date="2009-08" db="EMBL/GenBank/DDBJ databases">
        <title>The Genome Sequence of Spizellomyces punctatus strain DAOM BR117.</title>
        <authorList>
            <consortium name="The Broad Institute Genome Sequencing Platform"/>
            <person name="Russ C."/>
            <person name="Cuomo C."/>
            <person name="Shea T."/>
            <person name="Young S.K."/>
            <person name="Zeng Q."/>
            <person name="Koehrsen M."/>
            <person name="Haas B."/>
            <person name="Borodovsky M."/>
            <person name="Guigo R."/>
            <person name="Alvarado L."/>
            <person name="Berlin A."/>
            <person name="Bochicchio J."/>
            <person name="Borenstein D."/>
            <person name="Chapman S."/>
            <person name="Chen Z."/>
            <person name="Engels R."/>
            <person name="Freedman E."/>
            <person name="Gellesch M."/>
            <person name="Goldberg J."/>
            <person name="Griggs A."/>
            <person name="Gujja S."/>
            <person name="Heiman D."/>
            <person name="Hepburn T."/>
            <person name="Howarth C."/>
            <person name="Jen D."/>
            <person name="Larson L."/>
            <person name="Lewis B."/>
            <person name="Mehta T."/>
            <person name="Park D."/>
            <person name="Pearson M."/>
            <person name="Roberts A."/>
            <person name="Saif S."/>
            <person name="Shenoy N."/>
            <person name="Sisk P."/>
            <person name="Stolte C."/>
            <person name="Sykes S."/>
            <person name="Thomson T."/>
            <person name="Walk T."/>
            <person name="White J."/>
            <person name="Yandava C."/>
            <person name="Burger G."/>
            <person name="Gray M.W."/>
            <person name="Holland P.W.H."/>
            <person name="King N."/>
            <person name="Lang F.B.F."/>
            <person name="Roger A.J."/>
            <person name="Ruiz-Trillo I."/>
            <person name="Lander E."/>
            <person name="Nusbaum C."/>
        </authorList>
    </citation>
    <scope>NUCLEOTIDE SEQUENCE [LARGE SCALE GENOMIC DNA]</scope>
    <source>
        <strain evidence="8 9">DAOM BR117</strain>
    </source>
</reference>
<keyword evidence="2" id="KW-0819">tRNA processing</keyword>
<dbReference type="Gene3D" id="3.30.1360.120">
    <property type="entry name" value="Probable tRNA modification gtpase trme, domain 1"/>
    <property type="match status" value="1"/>
</dbReference>
<gene>
    <name evidence="8" type="ORF">SPPG_00728</name>
</gene>
<dbReference type="GO" id="GO:0001682">
    <property type="term" value="P:tRNA 5'-leader removal"/>
    <property type="evidence" value="ECO:0007669"/>
    <property type="project" value="InterPro"/>
</dbReference>
<dbReference type="AlphaFoldDB" id="A0A0L0HVD8"/>
<feature type="domain" description="POPLD" evidence="6">
    <location>
        <begin position="532"/>
        <end position="622"/>
    </location>
</feature>
<dbReference type="VEuPathDB" id="FungiDB:SPPG_00728"/>
<dbReference type="InterPro" id="IPR055079">
    <property type="entry name" value="POP1_C"/>
</dbReference>
<comment type="subcellular location">
    <subcellularLocation>
        <location evidence="1">Nucleus</location>
    </subcellularLocation>
</comment>
<dbReference type="PANTHER" id="PTHR22731">
    <property type="entry name" value="RIBONUCLEASES P/MRP PROTEIN SUBUNIT POP1"/>
    <property type="match status" value="1"/>
</dbReference>
<dbReference type="GO" id="GO:0005655">
    <property type="term" value="C:nucleolar ribonuclease P complex"/>
    <property type="evidence" value="ECO:0007669"/>
    <property type="project" value="InterPro"/>
</dbReference>
<dbReference type="InterPro" id="IPR027266">
    <property type="entry name" value="TrmE/GcvT-like"/>
</dbReference>
<dbReference type="InParanoid" id="A0A0L0HVD8"/>
<organism evidence="8 9">
    <name type="scientific">Spizellomyces punctatus (strain DAOM BR117)</name>
    <dbReference type="NCBI Taxonomy" id="645134"/>
    <lineage>
        <taxon>Eukaryota</taxon>
        <taxon>Fungi</taxon>
        <taxon>Fungi incertae sedis</taxon>
        <taxon>Chytridiomycota</taxon>
        <taxon>Chytridiomycota incertae sedis</taxon>
        <taxon>Chytridiomycetes</taxon>
        <taxon>Spizellomycetales</taxon>
        <taxon>Spizellomycetaceae</taxon>
        <taxon>Spizellomyces</taxon>
    </lineage>
</organism>
<keyword evidence="3" id="KW-0539">Nucleus</keyword>
<evidence type="ECO:0000256" key="1">
    <source>
        <dbReference type="ARBA" id="ARBA00004123"/>
    </source>
</evidence>
<feature type="region of interest" description="Disordered" evidence="4">
    <location>
        <begin position="1"/>
        <end position="88"/>
    </location>
</feature>
<feature type="compositionally biased region" description="Basic and acidic residues" evidence="4">
    <location>
        <begin position="55"/>
        <end position="64"/>
    </location>
</feature>
<accession>A0A0L0HVD8</accession>
<evidence type="ECO:0000259" key="5">
    <source>
        <dbReference type="Pfam" id="PF06978"/>
    </source>
</evidence>
<feature type="region of interest" description="Disordered" evidence="4">
    <location>
        <begin position="157"/>
        <end position="189"/>
    </location>
</feature>
<evidence type="ECO:0000256" key="3">
    <source>
        <dbReference type="ARBA" id="ARBA00023242"/>
    </source>
</evidence>
<feature type="compositionally biased region" description="Basic and acidic residues" evidence="4">
    <location>
        <begin position="8"/>
        <end position="21"/>
    </location>
</feature>
<evidence type="ECO:0000259" key="6">
    <source>
        <dbReference type="Pfam" id="PF08170"/>
    </source>
</evidence>
<feature type="compositionally biased region" description="Basic residues" evidence="4">
    <location>
        <begin position="166"/>
        <end position="182"/>
    </location>
</feature>
<dbReference type="Pfam" id="PF06978">
    <property type="entry name" value="POP1_N"/>
    <property type="match status" value="1"/>
</dbReference>
<dbReference type="OrthoDB" id="442863at2759"/>
<dbReference type="Pfam" id="PF22770">
    <property type="entry name" value="POP1_C"/>
    <property type="match status" value="1"/>
</dbReference>
<feature type="domain" description="POP1 C-terminal" evidence="7">
    <location>
        <begin position="824"/>
        <end position="885"/>
    </location>
</feature>
<dbReference type="GO" id="GO:0000172">
    <property type="term" value="C:ribonuclease MRP complex"/>
    <property type="evidence" value="ECO:0007669"/>
    <property type="project" value="InterPro"/>
</dbReference>
<sequence length="889" mass="99565">MGSQGGGKESRRNGTGERKGPGEVIAAAEQGIGSRKRVASGSAKERKKARQHIHIQQEQERDTTTPELSQGLNKETSSAETSTAQCSETPLRPISVVEFAEARAFEISALQKALENSTENAGVQRVFQTVPRYMRRRAASHNVKRLPQRLREKALAQIAKDPGGPQKKKGKPPTRPKRRRTKSATQDFARRQMGKRWLETHVWHAKRMKMVELWGCKLAEHPNDKSSRASFRAAKNQCLVHDASYFQVIEISGPEQLLQILLRDITDPTIPSIGSARYIEGSRQGMTYLYGYLQYPKSAIAPATFLWRPRNGRNDEGRRLWLWLHPAVYEHVHDLLLQVAKECQIIEQVTICSLYDELVRFELTGPRTHAVLHHIMKVSEDSVSTDGTTTNMAARQLWAKLALLRSSASLPPGVAIGLTIHDPRLSFPPKMPPRNGRISPEVEADINTCLMAWPEGVADSSIWDPAIRKASLIGKATESDLNARRAQALIPGTALQPLPHDVHVPILLLQRNYLIQEAGSKVQKEVRELVAGWDLVLPKGWAMDVWKSLVFAGVRVAGLRDRHSFHFEAGLPCFPYDFPETAAYEAWADRVRHEEEEAWKRTPQGKKPNYKAHGVKSPFEPPFWDLVGLEPASPQAIDDEVVPVGVCTEVDGVTNSKGEEKQSNDMMDVEEPNSGRDQHSRDSSTASETNKACAQRFSGICSRPYGRYHVINSPRLISYLRTALSSASVEALPQLLMEEVVRLIRHRYEIPNKLVNLTLDTMEHMLVRVRITMLRRGTPGERGIIYSATEKEYEFWKHAVEKNSDDCSVNEEQKLLDVIPPPSAIVGYITTGRFSFAQGHGQALGCCKLSGLHRIVQECESAGREHTHFVLVRGITGRLCLPAIFNLIS</sequence>
<dbReference type="RefSeq" id="XP_016613091.1">
    <property type="nucleotide sequence ID" value="XM_016749056.1"/>
</dbReference>
<dbReference type="STRING" id="645134.A0A0L0HVD8"/>
<dbReference type="EMBL" id="KQ257450">
    <property type="protein sequence ID" value="KND05052.1"/>
    <property type="molecule type" value="Genomic_DNA"/>
</dbReference>
<feature type="compositionally biased region" description="Polar residues" evidence="4">
    <location>
        <begin position="65"/>
        <end position="88"/>
    </location>
</feature>
<dbReference type="FunCoup" id="A0A0L0HVD8">
    <property type="interactions" value="431"/>
</dbReference>
<name>A0A0L0HVD8_SPIPD</name>
<evidence type="ECO:0000313" key="8">
    <source>
        <dbReference type="EMBL" id="KND05052.1"/>
    </source>
</evidence>
<proteinExistence type="predicted"/>
<dbReference type="InterPro" id="IPR012590">
    <property type="entry name" value="POPLD_dom"/>
</dbReference>
<evidence type="ECO:0000256" key="2">
    <source>
        <dbReference type="ARBA" id="ARBA00022694"/>
    </source>
</evidence>
<feature type="region of interest" description="Disordered" evidence="4">
    <location>
        <begin position="653"/>
        <end position="690"/>
    </location>
</feature>
<dbReference type="PANTHER" id="PTHR22731:SF3">
    <property type="entry name" value="RIBONUCLEASES P_MRP PROTEIN SUBUNIT POP1"/>
    <property type="match status" value="1"/>
</dbReference>
<dbReference type="OMA" id="KALSPMC"/>
<feature type="compositionally biased region" description="Basic and acidic residues" evidence="4">
    <location>
        <begin position="673"/>
        <end position="682"/>
    </location>
</feature>
<dbReference type="eggNOG" id="KOG3322">
    <property type="taxonomic scope" value="Eukaryota"/>
</dbReference>